<feature type="domain" description="Glycosyltransferase subfamily 4-like N-terminal" evidence="2">
    <location>
        <begin position="17"/>
        <end position="208"/>
    </location>
</feature>
<sequence>MKILKVIHGYPPYYMAGSEVYTYNLVRKLSEKHEISVFTRIENEFKEPYSYYDSEEDGVNIRRINIPLRDYSLYQKYTDKNTDKLFEEYLTDEKPDIVHIGHLSHLSTNIVRISKKYNIPVIYTIHDFWLFCFGGQLMTPDLKSCPGRNFKNCFKCLDKKFRGSESKESLEQYFSHMNEIIDLIDIFIAPSSHVKNWFEEAGVPSGKIIHERYGFEKFRIKKQEKEFSNESEIIFGYTGRVIPVKGIDKLINIFALPELKDTELKIFGNTGSADLFLSSNSESNISFNGSYHNNEISDILEKIDVLIAPSMWYEVSPLVIQEAQIAGVPVITTDYGGMAELVDDRINGFKFPVNDWNSLKSLIIEIKNNPLMLNTLKYAGKSVIDIKEHADKVSRIYETVIANADK</sequence>
<dbReference type="InterPro" id="IPR050194">
    <property type="entry name" value="Glycosyltransferase_grp1"/>
</dbReference>
<dbReference type="PANTHER" id="PTHR45947:SF3">
    <property type="entry name" value="SULFOQUINOVOSYL TRANSFERASE SQD2"/>
    <property type="match status" value="1"/>
</dbReference>
<dbReference type="PATRIC" id="fig|937775.9.peg.2317"/>
<dbReference type="CDD" id="cd03823">
    <property type="entry name" value="GT4_ExpE7-like"/>
    <property type="match status" value="1"/>
</dbReference>
<name>H1Z053_9EURY</name>
<dbReference type="Gene3D" id="3.40.50.2000">
    <property type="entry name" value="Glycogen Phosphorylase B"/>
    <property type="match status" value="2"/>
</dbReference>
<evidence type="ECO:0000313" key="3">
    <source>
        <dbReference type="EMBL" id="EHQ36145.1"/>
    </source>
</evidence>
<dbReference type="InterPro" id="IPR001296">
    <property type="entry name" value="Glyco_trans_1"/>
</dbReference>
<organism evidence="3 4">
    <name type="scientific">Methanoplanus limicola DSM 2279</name>
    <dbReference type="NCBI Taxonomy" id="937775"/>
    <lineage>
        <taxon>Archaea</taxon>
        <taxon>Methanobacteriati</taxon>
        <taxon>Methanobacteriota</taxon>
        <taxon>Stenosarchaea group</taxon>
        <taxon>Methanomicrobia</taxon>
        <taxon>Methanomicrobiales</taxon>
        <taxon>Methanomicrobiaceae</taxon>
        <taxon>Methanoplanus</taxon>
    </lineage>
</organism>
<evidence type="ECO:0000259" key="2">
    <source>
        <dbReference type="Pfam" id="PF13439"/>
    </source>
</evidence>
<dbReference type="EMBL" id="CM001436">
    <property type="protein sequence ID" value="EHQ36145.1"/>
    <property type="molecule type" value="Genomic_DNA"/>
</dbReference>
<dbReference type="InterPro" id="IPR028098">
    <property type="entry name" value="Glyco_trans_4-like_N"/>
</dbReference>
<evidence type="ECO:0000259" key="1">
    <source>
        <dbReference type="Pfam" id="PF00534"/>
    </source>
</evidence>
<feature type="domain" description="Glycosyl transferase family 1" evidence="1">
    <location>
        <begin position="221"/>
        <end position="381"/>
    </location>
</feature>
<dbReference type="HOGENOM" id="CLU_009583_35_1_2"/>
<dbReference type="GO" id="GO:0016757">
    <property type="term" value="F:glycosyltransferase activity"/>
    <property type="evidence" value="ECO:0007669"/>
    <property type="project" value="InterPro"/>
</dbReference>
<keyword evidence="4" id="KW-1185">Reference proteome</keyword>
<dbReference type="STRING" id="937775.Metlim_2060"/>
<gene>
    <name evidence="3" type="ORF">Metlim_2060</name>
</gene>
<dbReference type="OrthoDB" id="132546at2157"/>
<keyword evidence="3" id="KW-0808">Transferase</keyword>
<dbReference type="Pfam" id="PF13439">
    <property type="entry name" value="Glyco_transf_4"/>
    <property type="match status" value="1"/>
</dbReference>
<dbReference type="InParanoid" id="H1Z053"/>
<accession>H1Z053</accession>
<dbReference type="Pfam" id="PF00534">
    <property type="entry name" value="Glycos_transf_1"/>
    <property type="match status" value="1"/>
</dbReference>
<evidence type="ECO:0000313" key="4">
    <source>
        <dbReference type="Proteomes" id="UP000005741"/>
    </source>
</evidence>
<protein>
    <submittedName>
        <fullName evidence="3">Glycosyl transferase group 1</fullName>
    </submittedName>
</protein>
<dbReference type="SUPFAM" id="SSF53756">
    <property type="entry name" value="UDP-Glycosyltransferase/glycogen phosphorylase"/>
    <property type="match status" value="1"/>
</dbReference>
<dbReference type="AlphaFoldDB" id="H1Z053"/>
<dbReference type="PANTHER" id="PTHR45947">
    <property type="entry name" value="SULFOQUINOVOSYL TRANSFERASE SQD2"/>
    <property type="match status" value="1"/>
</dbReference>
<dbReference type="RefSeq" id="WP_004078398.1">
    <property type="nucleotide sequence ID" value="NZ_CM001436.1"/>
</dbReference>
<proteinExistence type="predicted"/>
<dbReference type="Proteomes" id="UP000005741">
    <property type="component" value="Chromosome"/>
</dbReference>
<reference evidence="3 4" key="1">
    <citation type="submission" date="2011-10" db="EMBL/GenBank/DDBJ databases">
        <title>The Improved High-Quality Draft genome of Methanoplanus limicola DSM 2279.</title>
        <authorList>
            <consortium name="US DOE Joint Genome Institute (JGI-PGF)"/>
            <person name="Lucas S."/>
            <person name="Copeland A."/>
            <person name="Lapidus A."/>
            <person name="Glavina del Rio T."/>
            <person name="Dalin E."/>
            <person name="Tice H."/>
            <person name="Bruce D."/>
            <person name="Goodwin L."/>
            <person name="Pitluck S."/>
            <person name="Peters L."/>
            <person name="Mikhailova N."/>
            <person name="Lu M."/>
            <person name="Kyrpides N."/>
            <person name="Mavromatis K."/>
            <person name="Ivanova N."/>
            <person name="Markowitz V."/>
            <person name="Cheng J.-F."/>
            <person name="Hugenholtz P."/>
            <person name="Woyke T."/>
            <person name="Wu D."/>
            <person name="Wirth R."/>
            <person name="Brambilla E.-M."/>
            <person name="Klenk H.-P."/>
            <person name="Eisen J.A."/>
        </authorList>
    </citation>
    <scope>NUCLEOTIDE SEQUENCE [LARGE SCALE GENOMIC DNA]</scope>
    <source>
        <strain evidence="3 4">DSM 2279</strain>
    </source>
</reference>